<comment type="caution">
    <text evidence="1">The sequence shown here is derived from an EMBL/GenBank/DDBJ whole genome shotgun (WGS) entry which is preliminary data.</text>
</comment>
<accession>A0A5M3W7C7</accession>
<dbReference type="OrthoDB" id="3471961at2"/>
<keyword evidence="2" id="KW-1185">Reference proteome</keyword>
<organism evidence="1 2">
    <name type="scientific">Acrocarpospora corrugata</name>
    <dbReference type="NCBI Taxonomy" id="35763"/>
    <lineage>
        <taxon>Bacteria</taxon>
        <taxon>Bacillati</taxon>
        <taxon>Actinomycetota</taxon>
        <taxon>Actinomycetes</taxon>
        <taxon>Streptosporangiales</taxon>
        <taxon>Streptosporangiaceae</taxon>
        <taxon>Acrocarpospora</taxon>
    </lineage>
</organism>
<dbReference type="AlphaFoldDB" id="A0A5M3W7C7"/>
<dbReference type="RefSeq" id="WP_155340786.1">
    <property type="nucleotide sequence ID" value="NZ_BAAABN010000031.1"/>
</dbReference>
<gene>
    <name evidence="1" type="ORF">Acor_67840</name>
</gene>
<sequence>MGTTTAWRYVREAITLLARRSPSLDQALWAAERPDYAFVVLDGTLIPIDRVAADRPYHSGKNRANSSDAMTLLRAHSPLLQGIRASENLATILSSLKQGLIELASVITKGGPGSVGKAL</sequence>
<dbReference type="EMBL" id="BLAD01000086">
    <property type="protein sequence ID" value="GES04716.1"/>
    <property type="molecule type" value="Genomic_DNA"/>
</dbReference>
<evidence type="ECO:0000313" key="2">
    <source>
        <dbReference type="Proteomes" id="UP000334990"/>
    </source>
</evidence>
<protein>
    <submittedName>
        <fullName evidence="1">Uncharacterized protein</fullName>
    </submittedName>
</protein>
<evidence type="ECO:0000313" key="1">
    <source>
        <dbReference type="EMBL" id="GES04716.1"/>
    </source>
</evidence>
<reference evidence="1 2" key="1">
    <citation type="submission" date="2019-10" db="EMBL/GenBank/DDBJ databases">
        <title>Whole genome shotgun sequence of Acrocarpospora corrugata NBRC 13972.</title>
        <authorList>
            <person name="Ichikawa N."/>
            <person name="Kimura A."/>
            <person name="Kitahashi Y."/>
            <person name="Komaki H."/>
            <person name="Oguchi A."/>
        </authorList>
    </citation>
    <scope>NUCLEOTIDE SEQUENCE [LARGE SCALE GENOMIC DNA]</scope>
    <source>
        <strain evidence="1 2">NBRC 13972</strain>
    </source>
</reference>
<proteinExistence type="predicted"/>
<name>A0A5M3W7C7_9ACTN</name>
<dbReference type="Proteomes" id="UP000334990">
    <property type="component" value="Unassembled WGS sequence"/>
</dbReference>